<dbReference type="RefSeq" id="WP_120144071.1">
    <property type="nucleotide sequence ID" value="NZ_CP031933.2"/>
</dbReference>
<dbReference type="OrthoDB" id="5870696at2"/>
<dbReference type="GO" id="GO:0009052">
    <property type="term" value="P:pentose-phosphate shunt, non-oxidative branch"/>
    <property type="evidence" value="ECO:0007669"/>
    <property type="project" value="InterPro"/>
</dbReference>
<evidence type="ECO:0000256" key="3">
    <source>
        <dbReference type="ARBA" id="ARBA00029734"/>
    </source>
</evidence>
<accession>A0A386PUV7</accession>
<dbReference type="Proteomes" id="UP000267208">
    <property type="component" value="Chromosome"/>
</dbReference>
<dbReference type="AlphaFoldDB" id="A0A386PUV7"/>
<dbReference type="Pfam" id="PF06026">
    <property type="entry name" value="Rib_5-P_isom_A"/>
    <property type="match status" value="1"/>
</dbReference>
<dbReference type="GO" id="GO:0004751">
    <property type="term" value="F:ribose-5-phosphate isomerase activity"/>
    <property type="evidence" value="ECO:0007669"/>
    <property type="project" value="UniProtKB-EC"/>
</dbReference>
<keyword evidence="2 4" id="KW-0413">Isomerase</keyword>
<dbReference type="Gene3D" id="3.40.50.1360">
    <property type="match status" value="1"/>
</dbReference>
<evidence type="ECO:0000256" key="2">
    <source>
        <dbReference type="ARBA" id="ARBA00023235"/>
    </source>
</evidence>
<reference evidence="5" key="1">
    <citation type="submission" date="2018-08" db="EMBL/GenBank/DDBJ databases">
        <title>Genome of Lactobacillus sp. HBUAS52074.</title>
        <authorList>
            <person name="Guo Z."/>
            <person name="Zhang Z.D."/>
        </authorList>
    </citation>
    <scope>NUCLEOTIDE SEQUENCE [LARGE SCALE GENOMIC DNA]</scope>
    <source>
        <strain evidence="5">HBUAS52074</strain>
    </source>
</reference>
<dbReference type="Gene3D" id="3.30.70.260">
    <property type="match status" value="1"/>
</dbReference>
<dbReference type="GO" id="GO:0006014">
    <property type="term" value="P:D-ribose metabolic process"/>
    <property type="evidence" value="ECO:0007669"/>
    <property type="project" value="TreeGrafter"/>
</dbReference>
<dbReference type="EMBL" id="CP031933">
    <property type="protein sequence ID" value="AYE39402.1"/>
    <property type="molecule type" value="Genomic_DNA"/>
</dbReference>
<gene>
    <name evidence="4" type="ORF">D1B17_12480</name>
</gene>
<evidence type="ECO:0000313" key="4">
    <source>
        <dbReference type="EMBL" id="AYE39402.1"/>
    </source>
</evidence>
<dbReference type="GO" id="GO:0005829">
    <property type="term" value="C:cytosol"/>
    <property type="evidence" value="ECO:0007669"/>
    <property type="project" value="TreeGrafter"/>
</dbReference>
<dbReference type="PANTHER" id="PTHR11934:SF0">
    <property type="entry name" value="RIBOSE-5-PHOSPHATE ISOMERASE"/>
    <property type="match status" value="1"/>
</dbReference>
<dbReference type="PANTHER" id="PTHR11934">
    <property type="entry name" value="RIBOSE-5-PHOSPHATE ISOMERASE"/>
    <property type="match status" value="1"/>
</dbReference>
<keyword evidence="5" id="KW-1185">Reference proteome</keyword>
<dbReference type="EC" id="5.3.1.6" evidence="1"/>
<name>A0A386PUV7_9LACO</name>
<protein>
    <recommendedName>
        <fullName evidence="1">ribose-5-phosphate isomerase</fullName>
        <ecNumber evidence="1">5.3.1.6</ecNumber>
    </recommendedName>
    <alternativeName>
        <fullName evidence="3">Phosphoriboisomerase</fullName>
    </alternativeName>
</protein>
<proteinExistence type="predicted"/>
<organism evidence="4 5">
    <name type="scientific">Companilactobacillus zhachilii</name>
    <dbReference type="NCBI Taxonomy" id="2304606"/>
    <lineage>
        <taxon>Bacteria</taxon>
        <taxon>Bacillati</taxon>
        <taxon>Bacillota</taxon>
        <taxon>Bacilli</taxon>
        <taxon>Lactobacillales</taxon>
        <taxon>Lactobacillaceae</taxon>
        <taxon>Companilactobacillus</taxon>
    </lineage>
</organism>
<dbReference type="KEGG" id="lzh:D1B17_12480"/>
<dbReference type="InterPro" id="IPR037171">
    <property type="entry name" value="NagB/RpiA_transferase-like"/>
</dbReference>
<dbReference type="SUPFAM" id="SSF75445">
    <property type="entry name" value="D-ribose-5-phosphate isomerase (RpiA), lid domain"/>
    <property type="match status" value="1"/>
</dbReference>
<evidence type="ECO:0000313" key="5">
    <source>
        <dbReference type="Proteomes" id="UP000267208"/>
    </source>
</evidence>
<sequence>MEKLIETALTMIKPGMTVSFGGGRTVGRLIRALDVSKIHVASPSEQTRKLCQKLGIPVMPLEQVTKFDVAFDGCDSLDQNLNVLKSNGGIHTLERLYANLAERYIIMAPQERFTAQLNPQVQLTLEVLEEAIPQVLSMVKQLGGVAEVRQSQDMAGMVRTPNGNGLIDCHFDNWSEIDSINNVLSALAGVLGTSYFKDVVTDALLATDENVKHIRKEDLK</sequence>
<evidence type="ECO:0000256" key="1">
    <source>
        <dbReference type="ARBA" id="ARBA00011959"/>
    </source>
</evidence>
<dbReference type="SUPFAM" id="SSF100950">
    <property type="entry name" value="NagB/RpiA/CoA transferase-like"/>
    <property type="match status" value="1"/>
</dbReference>
<dbReference type="InterPro" id="IPR004788">
    <property type="entry name" value="Ribose5P_isomerase_type_A"/>
</dbReference>